<evidence type="ECO:0000256" key="1">
    <source>
        <dbReference type="SAM" id="MobiDB-lite"/>
    </source>
</evidence>
<dbReference type="InterPro" id="IPR012337">
    <property type="entry name" value="RNaseH-like_sf"/>
</dbReference>
<dbReference type="Pfam" id="PF13683">
    <property type="entry name" value="rve_3"/>
    <property type="match status" value="1"/>
</dbReference>
<feature type="region of interest" description="Disordered" evidence="1">
    <location>
        <begin position="365"/>
        <end position="396"/>
    </location>
</feature>
<dbReference type="Proteomes" id="UP000237447">
    <property type="component" value="Unassembled WGS sequence"/>
</dbReference>
<dbReference type="Gene3D" id="3.30.420.10">
    <property type="entry name" value="Ribonuclease H-like superfamily/Ribonuclease H"/>
    <property type="match status" value="1"/>
</dbReference>
<dbReference type="GO" id="GO:0006313">
    <property type="term" value="P:DNA transposition"/>
    <property type="evidence" value="ECO:0007669"/>
    <property type="project" value="InterPro"/>
</dbReference>
<gene>
    <name evidence="3" type="ORF">CPJ18_21725</name>
</gene>
<evidence type="ECO:0000259" key="2">
    <source>
        <dbReference type="PROSITE" id="PS50994"/>
    </source>
</evidence>
<proteinExistence type="predicted"/>
<dbReference type="InterPro" id="IPR036397">
    <property type="entry name" value="RNaseH_sf"/>
</dbReference>
<protein>
    <submittedName>
        <fullName evidence="3">IS3 family transposase</fullName>
    </submittedName>
</protein>
<dbReference type="InterPro" id="IPR048020">
    <property type="entry name" value="Transpos_IS3"/>
</dbReference>
<dbReference type="PANTHER" id="PTHR47515:SF1">
    <property type="entry name" value="BLR2054 PROTEIN"/>
    <property type="match status" value="1"/>
</dbReference>
<dbReference type="NCBIfam" id="NF033516">
    <property type="entry name" value="transpos_IS3"/>
    <property type="match status" value="1"/>
</dbReference>
<evidence type="ECO:0000313" key="3">
    <source>
        <dbReference type="EMBL" id="POO49364.1"/>
    </source>
</evidence>
<dbReference type="Pfam" id="PF01527">
    <property type="entry name" value="HTH_Tnp_1"/>
    <property type="match status" value="1"/>
</dbReference>
<name>A0AAE5RUX2_9HYPH</name>
<dbReference type="GO" id="GO:0004803">
    <property type="term" value="F:transposase activity"/>
    <property type="evidence" value="ECO:0007669"/>
    <property type="project" value="InterPro"/>
</dbReference>
<feature type="compositionally biased region" description="Low complexity" evidence="1">
    <location>
        <begin position="374"/>
        <end position="388"/>
    </location>
</feature>
<dbReference type="RefSeq" id="WP_103659999.1">
    <property type="nucleotide sequence ID" value="NZ_NXEJ01000010.1"/>
</dbReference>
<organism evidence="3 4">
    <name type="scientific">Agrobacterium rosae</name>
    <dbReference type="NCBI Taxonomy" id="1972867"/>
    <lineage>
        <taxon>Bacteria</taxon>
        <taxon>Pseudomonadati</taxon>
        <taxon>Pseudomonadota</taxon>
        <taxon>Alphaproteobacteria</taxon>
        <taxon>Hyphomicrobiales</taxon>
        <taxon>Rhizobiaceae</taxon>
        <taxon>Rhizobium/Agrobacterium group</taxon>
        <taxon>Agrobacterium</taxon>
    </lineage>
</organism>
<feature type="domain" description="Integrase catalytic" evidence="2">
    <location>
        <begin position="196"/>
        <end position="360"/>
    </location>
</feature>
<dbReference type="GO" id="GO:0015074">
    <property type="term" value="P:DNA integration"/>
    <property type="evidence" value="ECO:0007669"/>
    <property type="project" value="InterPro"/>
</dbReference>
<dbReference type="InterPro" id="IPR002514">
    <property type="entry name" value="Transposase_8"/>
</dbReference>
<dbReference type="SUPFAM" id="SSF53098">
    <property type="entry name" value="Ribonuclease H-like"/>
    <property type="match status" value="1"/>
</dbReference>
<dbReference type="GeneID" id="86881942"/>
<sequence>MKRNRFTDEQIIGILKEHEAGTPVSELCRKHGVSDASIYKWKAKFGGMDVSEAKRLRTLEDENAKLKRLLADAMLDNAALKDLFGKEVVTPAAKRRAVAHLMDHHQMSERRACKAIGFCRMTIRYETRRSDDHDIRERMKALAHERRRFGYRRLHVLLRREGHLVNHKKLFRLYREEKLTVSKRGGRKRAIGTRAPMLIPTAANDRWSLDFVSDQLTDGRRFRVLTIVDDCTRECLALVADTSLSGLRVAHELDRIIERRGKPRMIVSDNGSEFTSNAILQWADRTKVEWHYIAPGKPIQNAFIESFNGRLRDELLNETLFSSLTHARSSLSAWRGDYNEHRPHSGLGWMTPAEFAQTINPRRDAVMRSRSGSAPQPAATAQNAATQNRWSELKTG</sequence>
<dbReference type="EMBL" id="NXEJ01000010">
    <property type="protein sequence ID" value="POO49364.1"/>
    <property type="molecule type" value="Genomic_DNA"/>
</dbReference>
<evidence type="ECO:0000313" key="4">
    <source>
        <dbReference type="Proteomes" id="UP000237447"/>
    </source>
</evidence>
<dbReference type="SUPFAM" id="SSF46689">
    <property type="entry name" value="Homeodomain-like"/>
    <property type="match status" value="1"/>
</dbReference>
<dbReference type="PROSITE" id="PS50994">
    <property type="entry name" value="INTEGRASE"/>
    <property type="match status" value="1"/>
</dbReference>
<dbReference type="Pfam" id="PF13276">
    <property type="entry name" value="HTH_21"/>
    <property type="match status" value="1"/>
</dbReference>
<dbReference type="AlphaFoldDB" id="A0AAE5RUX2"/>
<dbReference type="InterPro" id="IPR009057">
    <property type="entry name" value="Homeodomain-like_sf"/>
</dbReference>
<accession>A0AAE5RUX2</accession>
<reference evidence="3 4" key="1">
    <citation type="journal article" date="2018" name="Syst. Appl. Microbiol.">
        <title>Agrobacterium rosae sp. nov., isolated from galls on different agricultural crops.</title>
        <authorList>
            <person name="Kuzmanovic N."/>
            <person name="Pulawska J."/>
            <person name="Smalla K."/>
            <person name="Nesme X."/>
        </authorList>
    </citation>
    <scope>NUCLEOTIDE SEQUENCE [LARGE SCALE GENOMIC DNA]</scope>
    <source>
        <strain evidence="3 4">NCPPB 1650</strain>
    </source>
</reference>
<comment type="caution">
    <text evidence="3">The sequence shown here is derived from an EMBL/GenBank/DDBJ whole genome shotgun (WGS) entry which is preliminary data.</text>
</comment>
<dbReference type="PANTHER" id="PTHR47515">
    <property type="entry name" value="LOW CALCIUM RESPONSE LOCUS PROTEIN T"/>
    <property type="match status" value="1"/>
</dbReference>
<dbReference type="GO" id="GO:0003677">
    <property type="term" value="F:DNA binding"/>
    <property type="evidence" value="ECO:0007669"/>
    <property type="project" value="InterPro"/>
</dbReference>
<dbReference type="InterPro" id="IPR025948">
    <property type="entry name" value="HTH-like_dom"/>
</dbReference>
<dbReference type="InterPro" id="IPR001584">
    <property type="entry name" value="Integrase_cat-core"/>
</dbReference>